<evidence type="ECO:0000313" key="4">
    <source>
        <dbReference type="EMBL" id="EAS27621.1"/>
    </source>
</evidence>
<gene>
    <name evidence="4" type="ORF">CIMG_10226</name>
</gene>
<feature type="compositionally biased region" description="Polar residues" evidence="1">
    <location>
        <begin position="267"/>
        <end position="277"/>
    </location>
</feature>
<feature type="compositionally biased region" description="Low complexity" evidence="1">
    <location>
        <begin position="86"/>
        <end position="105"/>
    </location>
</feature>
<name>A0A0E1S028_COCIM</name>
<dbReference type="InterPro" id="IPR029071">
    <property type="entry name" value="Ubiquitin-like_domsf"/>
</dbReference>
<dbReference type="Proteomes" id="UP000001261">
    <property type="component" value="Unassembled WGS sequence"/>
</dbReference>
<dbReference type="InterPro" id="IPR015940">
    <property type="entry name" value="UBA"/>
</dbReference>
<dbReference type="Pfam" id="PF23195">
    <property type="entry name" value="UBQLN1"/>
    <property type="match status" value="1"/>
</dbReference>
<dbReference type="CDD" id="cd14324">
    <property type="entry name" value="UBA_Dsk2p_like"/>
    <property type="match status" value="1"/>
</dbReference>
<dbReference type="Gene3D" id="3.10.20.90">
    <property type="entry name" value="Phosphatidylinositol 3-kinase Catalytic Subunit, Chain A, domain 1"/>
    <property type="match status" value="1"/>
</dbReference>
<feature type="region of interest" description="Disordered" evidence="1">
    <location>
        <begin position="86"/>
        <end position="125"/>
    </location>
</feature>
<dbReference type="FunFam" id="1.10.8.10:FF:000024">
    <property type="entry name" value="Ubiquitin domain-containing protein DSK2"/>
    <property type="match status" value="1"/>
</dbReference>
<dbReference type="PANTHER" id="PTHR10677">
    <property type="entry name" value="UBIQUILIN"/>
    <property type="match status" value="1"/>
</dbReference>
<sequence>MADNGEVGEESPITFLVKTSSDAKYSLTLAPSTKIGDLKVKLSEPQYADVPPARQRLIYSGRVLKDHDTLATYNVKDGHTIHLVKSAASNQPPQQSSQSSSATTAGRSAPQAPPPGVPTNIAAGTGNNPLAGLTGARFAGYNMQLPGASFFGPDGGMGPPPSTEQLINMLDNPQFQSMMNEALQNPQLLDMMIQQNPMLRDMGPGVRQMMQSPAFRRMLTDPNMLRQMAQMQSQFGLSPFGGGSGENAAFPAPGVTNTTSDEHRQQENTQTGNTGDNAGNAPNPFTLFGLPPPPQGAAGNPFGALFGNAAFGGAPTGNGPAPTGTQENQPREGASTGTTAPSSTAEGTQPGQNQQNPFAALFNPALLASPPAGQTTSQQRQNPYAALANNPFLQDPTLFNQLMQAVGGGQNASNAEAGASPFAALFPGLMGQGSPTPQDNRPPEERYAEQLRQLNEMGFYEFERNIEALRRTGGSVQGAVEYLLNNT</sequence>
<dbReference type="CDD" id="cd16106">
    <property type="entry name" value="Ubl_Dsk2p_like"/>
    <property type="match status" value="1"/>
</dbReference>
<dbReference type="InterPro" id="IPR006636">
    <property type="entry name" value="STI1_HS-bd"/>
</dbReference>
<dbReference type="InterPro" id="IPR000626">
    <property type="entry name" value="Ubiquitin-like_dom"/>
</dbReference>
<dbReference type="GO" id="GO:0005829">
    <property type="term" value="C:cytosol"/>
    <property type="evidence" value="ECO:0007669"/>
    <property type="project" value="TreeGrafter"/>
</dbReference>
<reference evidence="5" key="1">
    <citation type="journal article" date="2009" name="Genome Res.">
        <title>Comparative genomic analyses of the human fungal pathogens Coccidioides and their relatives.</title>
        <authorList>
            <person name="Sharpton T.J."/>
            <person name="Stajich J.E."/>
            <person name="Rounsley S.D."/>
            <person name="Gardner M.J."/>
            <person name="Wortman J.R."/>
            <person name="Jordar V.S."/>
            <person name="Maiti R."/>
            <person name="Kodira C.D."/>
            <person name="Neafsey D.E."/>
            <person name="Zeng Q."/>
            <person name="Hung C.-Y."/>
            <person name="McMahan C."/>
            <person name="Muszewska A."/>
            <person name="Grynberg M."/>
            <person name="Mandel M.A."/>
            <person name="Kellner E.M."/>
            <person name="Barker B.M."/>
            <person name="Galgiani J.N."/>
            <person name="Orbach M.J."/>
            <person name="Kirkland T.N."/>
            <person name="Cole G.T."/>
            <person name="Henn M.R."/>
            <person name="Birren B.W."/>
            <person name="Taylor J.W."/>
        </authorList>
    </citation>
    <scope>NUCLEOTIDE SEQUENCE [LARGE SCALE GENOMIC DNA]</scope>
    <source>
        <strain evidence="5">RS</strain>
    </source>
</reference>
<keyword evidence="5" id="KW-1185">Reference proteome</keyword>
<dbReference type="Pfam" id="PF00627">
    <property type="entry name" value="UBA"/>
    <property type="match status" value="1"/>
</dbReference>
<evidence type="ECO:0000313" key="5">
    <source>
        <dbReference type="Proteomes" id="UP000001261"/>
    </source>
</evidence>
<dbReference type="PANTHER" id="PTHR10677:SF3">
    <property type="entry name" value="FI07626P-RELATED"/>
    <property type="match status" value="1"/>
</dbReference>
<feature type="domain" description="Ubiquitin-like" evidence="3">
    <location>
        <begin position="13"/>
        <end position="90"/>
    </location>
</feature>
<dbReference type="InterPro" id="IPR009060">
    <property type="entry name" value="UBA-like_sf"/>
</dbReference>
<feature type="domain" description="UBA" evidence="2">
    <location>
        <begin position="442"/>
        <end position="486"/>
    </location>
</feature>
<dbReference type="KEGG" id="cim:CIMG_10226"/>
<dbReference type="PROSITE" id="PS50030">
    <property type="entry name" value="UBA"/>
    <property type="match status" value="1"/>
</dbReference>
<dbReference type="InParanoid" id="A0A0E1S028"/>
<dbReference type="OrthoDB" id="267397at2759"/>
<dbReference type="FunCoup" id="A0A0E1S028">
    <property type="interactions" value="630"/>
</dbReference>
<evidence type="ECO:0000259" key="3">
    <source>
        <dbReference type="PROSITE" id="PS50053"/>
    </source>
</evidence>
<feature type="compositionally biased region" description="Low complexity" evidence="1">
    <location>
        <begin position="296"/>
        <end position="325"/>
    </location>
</feature>
<dbReference type="GeneID" id="4558003"/>
<dbReference type="InterPro" id="IPR015496">
    <property type="entry name" value="Ubiquilin"/>
</dbReference>
<dbReference type="SMART" id="SM00213">
    <property type="entry name" value="UBQ"/>
    <property type="match status" value="1"/>
</dbReference>
<dbReference type="OMA" id="PGMDMFG"/>
<dbReference type="SMART" id="SM00165">
    <property type="entry name" value="UBA"/>
    <property type="match status" value="1"/>
</dbReference>
<evidence type="ECO:0000259" key="2">
    <source>
        <dbReference type="PROSITE" id="PS50030"/>
    </source>
</evidence>
<feature type="compositionally biased region" description="Low complexity" evidence="1">
    <location>
        <begin position="332"/>
        <end position="348"/>
    </location>
</feature>
<dbReference type="GO" id="GO:0006511">
    <property type="term" value="P:ubiquitin-dependent protein catabolic process"/>
    <property type="evidence" value="ECO:0007669"/>
    <property type="project" value="TreeGrafter"/>
</dbReference>
<dbReference type="EMBL" id="GG704915">
    <property type="protein sequence ID" value="EAS27621.1"/>
    <property type="molecule type" value="Genomic_DNA"/>
</dbReference>
<dbReference type="Gene3D" id="1.10.8.10">
    <property type="entry name" value="DNA helicase RuvA subunit, C-terminal domain"/>
    <property type="match status" value="1"/>
</dbReference>
<protein>
    <submittedName>
        <fullName evidence="4">Deubiquitination-protection protein dph1</fullName>
    </submittedName>
</protein>
<dbReference type="GO" id="GO:0031593">
    <property type="term" value="F:polyubiquitin modification-dependent protein binding"/>
    <property type="evidence" value="ECO:0007669"/>
    <property type="project" value="TreeGrafter"/>
</dbReference>
<dbReference type="RefSeq" id="XP_001239204.1">
    <property type="nucleotide sequence ID" value="XM_001239203.2"/>
</dbReference>
<dbReference type="SMART" id="SM00727">
    <property type="entry name" value="STI1"/>
    <property type="match status" value="2"/>
</dbReference>
<dbReference type="PROSITE" id="PS50053">
    <property type="entry name" value="UBIQUITIN_2"/>
    <property type="match status" value="1"/>
</dbReference>
<evidence type="ECO:0000256" key="1">
    <source>
        <dbReference type="SAM" id="MobiDB-lite"/>
    </source>
</evidence>
<dbReference type="SUPFAM" id="SSF46934">
    <property type="entry name" value="UBA-like"/>
    <property type="match status" value="1"/>
</dbReference>
<feature type="region of interest" description="Disordered" evidence="1">
    <location>
        <begin position="238"/>
        <end position="356"/>
    </location>
</feature>
<proteinExistence type="predicted"/>
<accession>A0A0E1S028</accession>
<dbReference type="Pfam" id="PF00240">
    <property type="entry name" value="ubiquitin"/>
    <property type="match status" value="1"/>
</dbReference>
<reference evidence="5" key="2">
    <citation type="journal article" date="2010" name="Genome Res.">
        <title>Population genomic sequencing of Coccidioides fungi reveals recent hybridization and transposon control.</title>
        <authorList>
            <person name="Neafsey D.E."/>
            <person name="Barker B.M."/>
            <person name="Sharpton T.J."/>
            <person name="Stajich J.E."/>
            <person name="Park D.J."/>
            <person name="Whiston E."/>
            <person name="Hung C.-Y."/>
            <person name="McMahan C."/>
            <person name="White J."/>
            <person name="Sykes S."/>
            <person name="Heiman D."/>
            <person name="Young S."/>
            <person name="Zeng Q."/>
            <person name="Abouelleil A."/>
            <person name="Aftuck L."/>
            <person name="Bessette D."/>
            <person name="Brown A."/>
            <person name="FitzGerald M."/>
            <person name="Lui A."/>
            <person name="Macdonald J.P."/>
            <person name="Priest M."/>
            <person name="Orbach M.J."/>
            <person name="Galgiani J.N."/>
            <person name="Kirkland T.N."/>
            <person name="Cole G.T."/>
            <person name="Birren B.W."/>
            <person name="Henn M.R."/>
            <person name="Taylor J.W."/>
            <person name="Rounsley S.D."/>
        </authorList>
    </citation>
    <scope>GENOME REANNOTATION</scope>
    <source>
        <strain evidence="5">RS</strain>
    </source>
</reference>
<organism evidence="4 5">
    <name type="scientific">Coccidioides immitis (strain RS)</name>
    <name type="common">Valley fever fungus</name>
    <dbReference type="NCBI Taxonomy" id="246410"/>
    <lineage>
        <taxon>Eukaryota</taxon>
        <taxon>Fungi</taxon>
        <taxon>Dikarya</taxon>
        <taxon>Ascomycota</taxon>
        <taxon>Pezizomycotina</taxon>
        <taxon>Eurotiomycetes</taxon>
        <taxon>Eurotiomycetidae</taxon>
        <taxon>Onygenales</taxon>
        <taxon>Onygenaceae</taxon>
        <taxon>Coccidioides</taxon>
    </lineage>
</organism>
<dbReference type="VEuPathDB" id="FungiDB:CIMG_10226"/>
<dbReference type="AlphaFoldDB" id="A0A0E1S028"/>
<dbReference type="SUPFAM" id="SSF54236">
    <property type="entry name" value="Ubiquitin-like"/>
    <property type="match status" value="1"/>
</dbReference>
<dbReference type="STRING" id="246410.A0A0E1S028"/>